<keyword evidence="4" id="KW-1185">Reference proteome</keyword>
<dbReference type="OrthoDB" id="10068793at2759"/>
<evidence type="ECO:0000259" key="2">
    <source>
        <dbReference type="Pfam" id="PF13598"/>
    </source>
</evidence>
<gene>
    <name evidence="3" type="ORF">ABL78_0507</name>
</gene>
<reference evidence="3 4" key="1">
    <citation type="journal article" date="2015" name="PLoS Pathog.">
        <title>Leptomonas seymouri: Adaptations to the Dixenous Life Cycle Analyzed by Genome Sequencing, Transcriptome Profiling and Co-infection with Leishmania donovani.</title>
        <authorList>
            <person name="Kraeva N."/>
            <person name="Butenko A."/>
            <person name="Hlavacova J."/>
            <person name="Kostygov A."/>
            <person name="Myskova J."/>
            <person name="Grybchuk D."/>
            <person name="Lestinova T."/>
            <person name="Votypka J."/>
            <person name="Volf P."/>
            <person name="Opperdoes F."/>
            <person name="Flegontov P."/>
            <person name="Lukes J."/>
            <person name="Yurchenko V."/>
        </authorList>
    </citation>
    <scope>NUCLEOTIDE SEQUENCE [LARGE SCALE GENOMIC DNA]</scope>
    <source>
        <strain evidence="3 4">ATCC 30220</strain>
    </source>
</reference>
<dbReference type="EMBL" id="LJSK01000006">
    <property type="protein sequence ID" value="KPI90431.1"/>
    <property type="molecule type" value="Genomic_DNA"/>
</dbReference>
<dbReference type="Proteomes" id="UP000038009">
    <property type="component" value="Unassembled WGS sequence"/>
</dbReference>
<evidence type="ECO:0000313" key="3">
    <source>
        <dbReference type="EMBL" id="KPI90431.1"/>
    </source>
</evidence>
<dbReference type="NCBIfam" id="TIGR02231">
    <property type="entry name" value="mucoidy inhibitor MuiA family protein"/>
    <property type="match status" value="1"/>
</dbReference>
<dbReference type="PANTHER" id="PTHR31005:SF8">
    <property type="entry name" value="DUF4139 DOMAIN-CONTAINING PROTEIN"/>
    <property type="match status" value="1"/>
</dbReference>
<organism evidence="3 4">
    <name type="scientific">Leptomonas seymouri</name>
    <dbReference type="NCBI Taxonomy" id="5684"/>
    <lineage>
        <taxon>Eukaryota</taxon>
        <taxon>Discoba</taxon>
        <taxon>Euglenozoa</taxon>
        <taxon>Kinetoplastea</taxon>
        <taxon>Metakinetoplastina</taxon>
        <taxon>Trypanosomatida</taxon>
        <taxon>Trypanosomatidae</taxon>
        <taxon>Leishmaniinae</taxon>
        <taxon>Leptomonas</taxon>
    </lineage>
</organism>
<accession>A0A0N1IA86</accession>
<keyword evidence="1" id="KW-0175">Coiled coil</keyword>
<name>A0A0N1IA86_LEPSE</name>
<dbReference type="AlphaFoldDB" id="A0A0N1IA86"/>
<sequence>MSRVTLSPQLESATVYDDSAQLSFSAVVPLEPSTAMVIVLENMEQYGNVDWSTLQLRVDRETDPAVASAVLLQNINPIHDTVTEDVRADVQRAKDEIKAVEEEQAICQEELDIMQESCQHLDEIQRYVRTNAFAVSNSSNENNQKYFQGYLQSTTNWLTTGSFFASRKAATQRKIATLNVEMGDIEKRLNAAWSKFNELGGDCGVRTHAKNTLEATLVVGNSVPSATKLRLEISCLVSGAGWSPLYDLRVDYAASMLDVFYYANVRQCTSVDWEKVRLRLSTATPHTGGSPPPLWPQWKISLNPIQRLQRPLRFGGICRKMKAHAFGGDGSNMAPAASCAPLLEHAAVERGGGSSSATVYAIPGLATVRHNNADVKVTVAHKRFPVKLQFLSIPKLDPLTHLSATAVNSTDFEFIAGPSKVFYGNTFVNHSQLENVLPGEEFQISLGTDETVTVNRSLVRRGESGKTAFFSSNKLQLEFHYSYEVNCGAVATKGPVTVVVKDNYPVSDDSDVVVSLKEPVPTDGDTPSSVKGATVTVDEDTHEIAWTFSMRNQEKRHFDMIFTSTYPEKTDTFGLE</sequence>
<protein>
    <recommendedName>
        <fullName evidence="2">DUF4139 domain-containing protein</fullName>
    </recommendedName>
</protein>
<dbReference type="PANTHER" id="PTHR31005">
    <property type="entry name" value="DUF4139 DOMAIN-CONTAINING PROTEIN"/>
    <property type="match status" value="1"/>
</dbReference>
<comment type="caution">
    <text evidence="3">The sequence shown here is derived from an EMBL/GenBank/DDBJ whole genome shotgun (WGS) entry which is preliminary data.</text>
</comment>
<dbReference type="OMA" id="PCALWRP"/>
<proteinExistence type="predicted"/>
<dbReference type="InterPro" id="IPR011935">
    <property type="entry name" value="CHP02231"/>
</dbReference>
<dbReference type="Pfam" id="PF13598">
    <property type="entry name" value="DUF4139"/>
    <property type="match status" value="1"/>
</dbReference>
<feature type="coiled-coil region" evidence="1">
    <location>
        <begin position="83"/>
        <end position="117"/>
    </location>
</feature>
<dbReference type="InterPro" id="IPR037291">
    <property type="entry name" value="DUF4139"/>
</dbReference>
<evidence type="ECO:0000256" key="1">
    <source>
        <dbReference type="SAM" id="Coils"/>
    </source>
</evidence>
<evidence type="ECO:0000313" key="4">
    <source>
        <dbReference type="Proteomes" id="UP000038009"/>
    </source>
</evidence>
<feature type="domain" description="DUF4139" evidence="2">
    <location>
        <begin position="231"/>
        <end position="568"/>
    </location>
</feature>
<dbReference type="VEuPathDB" id="TriTrypDB:Lsey_0006_0650"/>